<name>A0A4U5JE34_9EURY</name>
<dbReference type="Pfam" id="PF13263">
    <property type="entry name" value="PHP_C"/>
    <property type="match status" value="1"/>
</dbReference>
<dbReference type="RefSeq" id="WP_137275809.1">
    <property type="nucleotide sequence ID" value="NZ_QKNX01000002.1"/>
</dbReference>
<accession>A0A4U5JE34</accession>
<dbReference type="InterPro" id="IPR003141">
    <property type="entry name" value="Pol/His_phosphatase_N"/>
</dbReference>
<dbReference type="SMART" id="SM00481">
    <property type="entry name" value="POLIIIAc"/>
    <property type="match status" value="1"/>
</dbReference>
<gene>
    <name evidence="2" type="ORF">DM868_05270</name>
</gene>
<proteinExistence type="predicted"/>
<dbReference type="Pfam" id="PF02811">
    <property type="entry name" value="PHP"/>
    <property type="match status" value="1"/>
</dbReference>
<comment type="caution">
    <text evidence="2">The sequence shown here is derived from an EMBL/GenBank/DDBJ whole genome shotgun (WGS) entry which is preliminary data.</text>
</comment>
<dbReference type="EMBL" id="QKNX01000002">
    <property type="protein sequence ID" value="TKR25907.1"/>
    <property type="molecule type" value="Genomic_DNA"/>
</dbReference>
<evidence type="ECO:0000259" key="1">
    <source>
        <dbReference type="SMART" id="SM00481"/>
    </source>
</evidence>
<dbReference type="InterPro" id="IPR052018">
    <property type="entry name" value="PHP_domain"/>
</dbReference>
<dbReference type="Gene3D" id="3.20.20.140">
    <property type="entry name" value="Metal-dependent hydrolases"/>
    <property type="match status" value="1"/>
</dbReference>
<dbReference type="OrthoDB" id="50465at2157"/>
<dbReference type="GO" id="GO:0035312">
    <property type="term" value="F:5'-3' DNA exonuclease activity"/>
    <property type="evidence" value="ECO:0007669"/>
    <property type="project" value="TreeGrafter"/>
</dbReference>
<dbReference type="GO" id="GO:0004534">
    <property type="term" value="F:5'-3' RNA exonuclease activity"/>
    <property type="evidence" value="ECO:0007669"/>
    <property type="project" value="TreeGrafter"/>
</dbReference>
<dbReference type="CDD" id="cd07432">
    <property type="entry name" value="PHP_HisPPase"/>
    <property type="match status" value="1"/>
</dbReference>
<protein>
    <submittedName>
        <fullName evidence="2">PHP domain-containing protein</fullName>
    </submittedName>
</protein>
<keyword evidence="3" id="KW-1185">Reference proteome</keyword>
<evidence type="ECO:0000313" key="3">
    <source>
        <dbReference type="Proteomes" id="UP000308037"/>
    </source>
</evidence>
<sequence>MNRSVDLEVDFHVHSEASYDGHEPVELILEHAADIGLDAVVVTDHDVIHASLDAAVLAEEYGLVGIPGVEISTAEGHLLAIGVKEMPESGQSMGETVAAVDDLDGASIVPHPFQRTRHGVRKRRLNGVDPDAIETFNAWLFTGYRNRRARRYATRYGYPAVGGSDAHSLLTVGRAYTELTVEKPFNEIDSDDIVAAIQRGNTGVRGQRASIQRASGHYAKAAGRKTAWGMKTALKKSGSGARYVAAAAAMPFR</sequence>
<dbReference type="InterPro" id="IPR016195">
    <property type="entry name" value="Pol/histidinol_Pase-like"/>
</dbReference>
<dbReference type="PANTHER" id="PTHR42924">
    <property type="entry name" value="EXONUCLEASE"/>
    <property type="match status" value="1"/>
</dbReference>
<evidence type="ECO:0000313" key="2">
    <source>
        <dbReference type="EMBL" id="TKR25907.1"/>
    </source>
</evidence>
<reference evidence="2 3" key="1">
    <citation type="submission" date="2019-04" db="EMBL/GenBank/DDBJ databases">
        <title>Natronomonas sp. F20-122 a newhaloarchaeon isolated from a saline saltern of Isla Bacuta, Huelva, Spain.</title>
        <authorList>
            <person name="Duran-Viseras A."/>
            <person name="Sanchez-Porro C."/>
            <person name="Ventosa A."/>
        </authorList>
    </citation>
    <scope>NUCLEOTIDE SEQUENCE [LARGE SCALE GENOMIC DNA]</scope>
    <source>
        <strain evidence="2 3">F20-122</strain>
    </source>
</reference>
<feature type="domain" description="Polymerase/histidinol phosphatase N-terminal" evidence="1">
    <location>
        <begin position="9"/>
        <end position="75"/>
    </location>
</feature>
<dbReference type="Proteomes" id="UP000308037">
    <property type="component" value="Unassembled WGS sequence"/>
</dbReference>
<dbReference type="InterPro" id="IPR004013">
    <property type="entry name" value="PHP_dom"/>
</dbReference>
<dbReference type="AlphaFoldDB" id="A0A4U5JE34"/>
<organism evidence="2 3">
    <name type="scientific">Natronomonas salsuginis</name>
    <dbReference type="NCBI Taxonomy" id="2217661"/>
    <lineage>
        <taxon>Archaea</taxon>
        <taxon>Methanobacteriati</taxon>
        <taxon>Methanobacteriota</taxon>
        <taxon>Stenosarchaea group</taxon>
        <taxon>Halobacteria</taxon>
        <taxon>Halobacteriales</taxon>
        <taxon>Natronomonadaceae</taxon>
        <taxon>Natronomonas</taxon>
    </lineage>
</organism>
<dbReference type="SUPFAM" id="SSF89550">
    <property type="entry name" value="PHP domain-like"/>
    <property type="match status" value="1"/>
</dbReference>
<dbReference type="PANTHER" id="PTHR42924:SF3">
    <property type="entry name" value="POLYMERASE_HISTIDINOL PHOSPHATASE N-TERMINAL DOMAIN-CONTAINING PROTEIN"/>
    <property type="match status" value="1"/>
</dbReference>